<dbReference type="InterPro" id="IPR005887">
    <property type="entry name" value="GH92_a_mannosidase_put"/>
</dbReference>
<dbReference type="NCBIfam" id="NF035929">
    <property type="entry name" value="lectin_1"/>
    <property type="match status" value="1"/>
</dbReference>
<dbReference type="InterPro" id="IPR041371">
    <property type="entry name" value="GH92_N"/>
</dbReference>
<evidence type="ECO:0000313" key="4">
    <source>
        <dbReference type="Proteomes" id="UP000295444"/>
    </source>
</evidence>
<dbReference type="GO" id="GO:0030246">
    <property type="term" value="F:carbohydrate binding"/>
    <property type="evidence" value="ECO:0007669"/>
    <property type="project" value="InterPro"/>
</dbReference>
<keyword evidence="4" id="KW-1185">Reference proteome</keyword>
<dbReference type="RefSeq" id="WP_133853182.1">
    <property type="nucleotide sequence ID" value="NZ_SNXZ01000007.1"/>
</dbReference>
<dbReference type="GO" id="GO:0006516">
    <property type="term" value="P:glycoprotein catabolic process"/>
    <property type="evidence" value="ECO:0007669"/>
    <property type="project" value="TreeGrafter"/>
</dbReference>
<organism evidence="3 4">
    <name type="scientific">Labedaea rhizosphaerae</name>
    <dbReference type="NCBI Taxonomy" id="598644"/>
    <lineage>
        <taxon>Bacteria</taxon>
        <taxon>Bacillati</taxon>
        <taxon>Actinomycetota</taxon>
        <taxon>Actinomycetes</taxon>
        <taxon>Pseudonocardiales</taxon>
        <taxon>Pseudonocardiaceae</taxon>
        <taxon>Labedaea</taxon>
    </lineage>
</organism>
<dbReference type="FunFam" id="3.30.2080.10:FF:000001">
    <property type="entry name" value="Alpha-1,2-mannosidase subfamily"/>
    <property type="match status" value="1"/>
</dbReference>
<dbReference type="Pfam" id="PF07971">
    <property type="entry name" value="Glyco_hydro_92"/>
    <property type="match status" value="1"/>
</dbReference>
<accession>A0A4R6S007</accession>
<dbReference type="InterPro" id="IPR012939">
    <property type="entry name" value="Glyco_hydro_92"/>
</dbReference>
<dbReference type="InterPro" id="IPR008928">
    <property type="entry name" value="6-hairpin_glycosidase_sf"/>
</dbReference>
<dbReference type="SUPFAM" id="SSF48208">
    <property type="entry name" value="Six-hairpin glycosidases"/>
    <property type="match status" value="1"/>
</dbReference>
<evidence type="ECO:0000256" key="1">
    <source>
        <dbReference type="SAM" id="SignalP"/>
    </source>
</evidence>
<evidence type="ECO:0000313" key="3">
    <source>
        <dbReference type="EMBL" id="TDP92829.1"/>
    </source>
</evidence>
<dbReference type="AlphaFoldDB" id="A0A4R6S007"/>
<comment type="caution">
    <text evidence="3">The sequence shown here is derived from an EMBL/GenBank/DDBJ whole genome shotgun (WGS) entry which is preliminary data.</text>
</comment>
<sequence length="888" mass="93298">MRRLSLLVAAATGVAVAVALPTAQAVAAPVSDPASVVDPFIGTSNAADDFPGADVPFGMVQWSPDTPSRPDGGGYEYNDTSITGFSLTHLAGPGCGADGDVPILPTVGGINTGATDAFSHANEDADAGYYTVGLNNGVRTELTATTRSGMARFTFPSTTQANLIFKLNGSQNGDEATTWTVVNNSEISGSVKSGHFCGAGFTYTAYFDIVFDHPFTTSGTALATAAKAKPSTKLHGVQPKASPTPKLSGPNSGYVTFNTTGSQVVQAKVGLSYVSVANAVANRTAENAGWDFNAVHTAAHNAWNTLLGRVQISGGTSAQQRVFYTALYHVLLHPNVFSDSNGQYTGFDNQVHTVASGHSAQYANFSGWDIYRTQAQLSALVAPQQTSDIAQSMLTDYTQGGGLPKWSQNNGETYVMVGDPADPILASYYAFGARNFDTATALADMLKQASAANNMRPGLNYLNSPGYLPPETTYHCCNFYGPVSTQLEYDTADFAISAFAGALGDTNNKNLFANRAQDWRNTFNPASGFMQPRLADGSWQGGFNPASGSNFVEGTSWQYTGMVPFNVRGLADAMGGNAKMESYLDSVLSQLHGENGTHADLGNEPSLYLPWEYDYIGKPYKAQAAVRRAQDQIWTDKPNGLAGNDDLGEMSAWYVFSALGMYPETPGTADLALGSPLFTQAVLKLPSGNTFTIDAPAAADNAPYVQSATWNGAAWNNAYVPTSAITAGGTLNFTLGTTANTAWASGSSAAPPSYPGTAVGLPTTHLTSGIAGKCADVTGYGTGDGTKVQLMDCRTNNAQRWYHGGDDTIQSLGGCLDVSNSGTTDGTKVQYWECNNSDAQKWAVSNGALVNPQSGKCLDDPNSTTTNGTQLQIWTCNGTAAQKWSLSG</sequence>
<dbReference type="GO" id="GO:0005829">
    <property type="term" value="C:cytosol"/>
    <property type="evidence" value="ECO:0007669"/>
    <property type="project" value="TreeGrafter"/>
</dbReference>
<proteinExistence type="predicted"/>
<dbReference type="Gene3D" id="1.20.1610.10">
    <property type="entry name" value="alpha-1,2-mannosidases domains"/>
    <property type="match status" value="1"/>
</dbReference>
<gene>
    <name evidence="3" type="ORF">EV186_10744</name>
</gene>
<dbReference type="NCBIfam" id="TIGR01180">
    <property type="entry name" value="aman2_put"/>
    <property type="match status" value="1"/>
</dbReference>
<dbReference type="InterPro" id="IPR050883">
    <property type="entry name" value="PNGase"/>
</dbReference>
<dbReference type="EMBL" id="SNXZ01000007">
    <property type="protein sequence ID" value="TDP92829.1"/>
    <property type="molecule type" value="Genomic_DNA"/>
</dbReference>
<dbReference type="Pfam" id="PF00652">
    <property type="entry name" value="Ricin_B_lectin"/>
    <property type="match status" value="1"/>
</dbReference>
<dbReference type="PROSITE" id="PS50231">
    <property type="entry name" value="RICIN_B_LECTIN"/>
    <property type="match status" value="1"/>
</dbReference>
<dbReference type="SUPFAM" id="SSF50370">
    <property type="entry name" value="Ricin B-like lectins"/>
    <property type="match status" value="1"/>
</dbReference>
<dbReference type="InterPro" id="IPR000772">
    <property type="entry name" value="Ricin_B_lectin"/>
</dbReference>
<dbReference type="OrthoDB" id="9804511at2"/>
<dbReference type="Pfam" id="PF17678">
    <property type="entry name" value="Glyco_hydro_92N"/>
    <property type="match status" value="1"/>
</dbReference>
<dbReference type="SMART" id="SM00458">
    <property type="entry name" value="RICIN"/>
    <property type="match status" value="1"/>
</dbReference>
<keyword evidence="1" id="KW-0732">Signal</keyword>
<dbReference type="InterPro" id="IPR035992">
    <property type="entry name" value="Ricin_B-like_lectins"/>
</dbReference>
<dbReference type="Gene3D" id="2.80.10.50">
    <property type="match status" value="1"/>
</dbReference>
<reference evidence="3 4" key="1">
    <citation type="submission" date="2019-03" db="EMBL/GenBank/DDBJ databases">
        <title>Genomic Encyclopedia of Type Strains, Phase IV (KMG-IV): sequencing the most valuable type-strain genomes for metagenomic binning, comparative biology and taxonomic classification.</title>
        <authorList>
            <person name="Goeker M."/>
        </authorList>
    </citation>
    <scope>NUCLEOTIDE SEQUENCE [LARGE SCALE GENOMIC DNA]</scope>
    <source>
        <strain evidence="3 4">DSM 45361</strain>
    </source>
</reference>
<dbReference type="GO" id="GO:0005975">
    <property type="term" value="P:carbohydrate metabolic process"/>
    <property type="evidence" value="ECO:0007669"/>
    <property type="project" value="InterPro"/>
</dbReference>
<dbReference type="PANTHER" id="PTHR12143">
    <property type="entry name" value="PEPTIDE N-GLYCANASE PNGASE -RELATED"/>
    <property type="match status" value="1"/>
</dbReference>
<dbReference type="Proteomes" id="UP000295444">
    <property type="component" value="Unassembled WGS sequence"/>
</dbReference>
<protein>
    <submittedName>
        <fullName evidence="3">Putative alpha-1,2-mannosidase</fullName>
    </submittedName>
</protein>
<feature type="chain" id="PRO_5020281121" evidence="1">
    <location>
        <begin position="28"/>
        <end position="888"/>
    </location>
</feature>
<evidence type="ECO:0000259" key="2">
    <source>
        <dbReference type="SMART" id="SM00458"/>
    </source>
</evidence>
<feature type="domain" description="Ricin B lectin" evidence="2">
    <location>
        <begin position="764"/>
        <end position="887"/>
    </location>
</feature>
<dbReference type="Gene3D" id="3.30.2080.10">
    <property type="entry name" value="GH92 mannosidase domain"/>
    <property type="match status" value="1"/>
</dbReference>
<dbReference type="PANTHER" id="PTHR12143:SF39">
    <property type="entry name" value="SECRETED PROTEIN"/>
    <property type="match status" value="1"/>
</dbReference>
<dbReference type="CDD" id="cd23451">
    <property type="entry name" value="beta-trefoil_Ricin_laminarinase"/>
    <property type="match status" value="1"/>
</dbReference>
<dbReference type="Gene3D" id="2.70.98.10">
    <property type="match status" value="1"/>
</dbReference>
<dbReference type="Gene3D" id="1.20.1050.60">
    <property type="entry name" value="alpha-1,2-mannosidase"/>
    <property type="match status" value="1"/>
</dbReference>
<feature type="signal peptide" evidence="1">
    <location>
        <begin position="1"/>
        <end position="27"/>
    </location>
</feature>
<name>A0A4R6S007_LABRH</name>
<dbReference type="InterPro" id="IPR014718">
    <property type="entry name" value="GH-type_carb-bd"/>
</dbReference>
<dbReference type="GO" id="GO:0000224">
    <property type="term" value="F:peptide-N4-(N-acetyl-beta-glucosaminyl)asparagine amidase activity"/>
    <property type="evidence" value="ECO:0007669"/>
    <property type="project" value="TreeGrafter"/>
</dbReference>